<comment type="caution">
    <text evidence="2">The sequence shown here is derived from an EMBL/GenBank/DDBJ whole genome shotgun (WGS) entry which is preliminary data.</text>
</comment>
<dbReference type="Pfam" id="PF01814">
    <property type="entry name" value="Hemerythrin"/>
    <property type="match status" value="1"/>
</dbReference>
<dbReference type="PATRIC" id="fig|1210046.3.peg.537"/>
<organism evidence="2 3">
    <name type="scientific">Janibacter hoylei PVAS-1</name>
    <dbReference type="NCBI Taxonomy" id="1210046"/>
    <lineage>
        <taxon>Bacteria</taxon>
        <taxon>Bacillati</taxon>
        <taxon>Actinomycetota</taxon>
        <taxon>Actinomycetes</taxon>
        <taxon>Micrococcales</taxon>
        <taxon>Intrasporangiaceae</taxon>
        <taxon>Janibacter</taxon>
    </lineage>
</organism>
<proteinExistence type="predicted"/>
<dbReference type="InterPro" id="IPR012312">
    <property type="entry name" value="Hemerythrin-like"/>
</dbReference>
<name>K1E5I2_9MICO</name>
<feature type="domain" description="Hemerythrin-like" evidence="1">
    <location>
        <begin position="47"/>
        <end position="167"/>
    </location>
</feature>
<evidence type="ECO:0000259" key="1">
    <source>
        <dbReference type="Pfam" id="PF01814"/>
    </source>
</evidence>
<dbReference type="eggNOG" id="COG3945">
    <property type="taxonomic scope" value="Bacteria"/>
</dbReference>
<protein>
    <submittedName>
        <fullName evidence="2">Hemerythrin HHE cation binding domain-containing protein</fullName>
    </submittedName>
</protein>
<dbReference type="Gene3D" id="1.20.120.520">
    <property type="entry name" value="nmb1532 protein domain like"/>
    <property type="match status" value="1"/>
</dbReference>
<dbReference type="Proteomes" id="UP000004474">
    <property type="component" value="Unassembled WGS sequence"/>
</dbReference>
<evidence type="ECO:0000313" key="2">
    <source>
        <dbReference type="EMBL" id="EKA62301.1"/>
    </source>
</evidence>
<evidence type="ECO:0000313" key="3">
    <source>
        <dbReference type="Proteomes" id="UP000004474"/>
    </source>
</evidence>
<gene>
    <name evidence="2" type="ORF">B277_02778</name>
</gene>
<dbReference type="EMBL" id="ALWX01000010">
    <property type="protein sequence ID" value="EKA62301.1"/>
    <property type="molecule type" value="Genomic_DNA"/>
</dbReference>
<accession>K1E5I2</accession>
<dbReference type="AlphaFoldDB" id="K1E5I2"/>
<sequence>MACVVCRWQTVSGMEAPHLKEDASCAHPALRPHVTEGEHTRLIAWAHELRAVHARLREALDLVRTAGADPEAARDLLLYCRGFCTALARHHEGEDRHLFPAVAAAHPELAETLRKLTQDHSMMSHLIGGLEAALDRDAPPDEVYSHVEGLGAIMESQFGFEERALLEVLETLDLPTDPAAVLGPL</sequence>
<reference evidence="2 3" key="1">
    <citation type="journal article" date="2012" name="J. Bacteriol.">
        <title>Genome Sequence of Janibacter hoylei MTCC8307, Isolated from the Stratospheric Air.</title>
        <authorList>
            <person name="Pawar S.P."/>
            <person name="Dhotre D.P."/>
            <person name="Shetty S.A."/>
            <person name="Chowdhury S.P."/>
            <person name="Chaudhari B.L."/>
            <person name="Shouche Y.S."/>
        </authorList>
    </citation>
    <scope>NUCLEOTIDE SEQUENCE [LARGE SCALE GENOMIC DNA]</scope>
    <source>
        <strain evidence="2 3">PVAS-1</strain>
    </source>
</reference>
<dbReference type="STRING" id="1210046.B277_02778"/>